<evidence type="ECO:0000313" key="2">
    <source>
        <dbReference type="EMBL" id="VVU94912.1"/>
    </source>
</evidence>
<gene>
    <name evidence="2" type="ORF">CPAV1605_637</name>
</gene>
<evidence type="ECO:0000256" key="1">
    <source>
        <dbReference type="SAM" id="Phobius"/>
    </source>
</evidence>
<sequence length="100" mass="11729">MDLSFISNNQYISTILTMFFIIYASTIRPDLPPFIRKLYENPIFRILILSLIVYKGNKDPQLSLMIAIAFTVTLNIMSEEEINEGFKQIENFTQFKKQKN</sequence>
<reference evidence="2" key="1">
    <citation type="submission" date="2019-09" db="EMBL/GenBank/DDBJ databases">
        <authorList>
            <person name="Needham M D."/>
        </authorList>
    </citation>
    <scope>NUCLEOTIDE SEQUENCE</scope>
</reference>
<feature type="transmembrane region" description="Helical" evidence="1">
    <location>
        <begin position="6"/>
        <end position="26"/>
    </location>
</feature>
<protein>
    <submittedName>
        <fullName evidence="2">Uncharacterized protein</fullName>
    </submittedName>
</protein>
<name>A0A5E8CLS2_9ZZZZ</name>
<dbReference type="AlphaFoldDB" id="A0A5E8CLS2"/>
<organism evidence="2">
    <name type="scientific">seawater metagenome</name>
    <dbReference type="NCBI Taxonomy" id="1561972"/>
    <lineage>
        <taxon>unclassified sequences</taxon>
        <taxon>metagenomes</taxon>
        <taxon>ecological metagenomes</taxon>
    </lineage>
</organism>
<accession>A0A5E8CLS2</accession>
<keyword evidence="1" id="KW-0812">Transmembrane</keyword>
<keyword evidence="1" id="KW-0472">Membrane</keyword>
<dbReference type="EMBL" id="CABVLZ010000002">
    <property type="protein sequence ID" value="VVU94912.1"/>
    <property type="molecule type" value="Genomic_DNA"/>
</dbReference>
<keyword evidence="1" id="KW-1133">Transmembrane helix</keyword>
<proteinExistence type="predicted"/>